<sequence>MARLESMINLVNRIQRACTALGDHGFEGMSLWEAIPFVAVVGGQVCSWERSSLHPGFISPAGLCSNLGSGSCVRLQPRFRLILQLGSWELKGDESIAKSGMETPD</sequence>
<gene>
    <name evidence="1" type="ORF">M0R45_022379</name>
</gene>
<evidence type="ECO:0000313" key="2">
    <source>
        <dbReference type="Proteomes" id="UP001457282"/>
    </source>
</evidence>
<protein>
    <submittedName>
        <fullName evidence="1">Uncharacterized protein</fullName>
    </submittedName>
</protein>
<reference evidence="1 2" key="1">
    <citation type="journal article" date="2023" name="G3 (Bethesda)">
        <title>A chromosome-length genome assembly and annotation of blackberry (Rubus argutus, cv. 'Hillquist').</title>
        <authorList>
            <person name="Bruna T."/>
            <person name="Aryal R."/>
            <person name="Dudchenko O."/>
            <person name="Sargent D.J."/>
            <person name="Mead D."/>
            <person name="Buti M."/>
            <person name="Cavallini A."/>
            <person name="Hytonen T."/>
            <person name="Andres J."/>
            <person name="Pham M."/>
            <person name="Weisz D."/>
            <person name="Mascagni F."/>
            <person name="Usai G."/>
            <person name="Natali L."/>
            <person name="Bassil N."/>
            <person name="Fernandez G.E."/>
            <person name="Lomsadze A."/>
            <person name="Armour M."/>
            <person name="Olukolu B."/>
            <person name="Poorten T."/>
            <person name="Britton C."/>
            <person name="Davik J."/>
            <person name="Ashrafi H."/>
            <person name="Aiden E.L."/>
            <person name="Borodovsky M."/>
            <person name="Worthington M."/>
        </authorList>
    </citation>
    <scope>NUCLEOTIDE SEQUENCE [LARGE SCALE GENOMIC DNA]</scope>
    <source>
        <strain evidence="1">PI 553951</strain>
    </source>
</reference>
<accession>A0AAW1XFE7</accession>
<keyword evidence="2" id="KW-1185">Reference proteome</keyword>
<comment type="caution">
    <text evidence="1">The sequence shown here is derived from an EMBL/GenBank/DDBJ whole genome shotgun (WGS) entry which is preliminary data.</text>
</comment>
<dbReference type="EMBL" id="JBEDUW010000004">
    <property type="protein sequence ID" value="KAK9935269.1"/>
    <property type="molecule type" value="Genomic_DNA"/>
</dbReference>
<name>A0AAW1XFE7_RUBAR</name>
<dbReference type="Proteomes" id="UP001457282">
    <property type="component" value="Unassembled WGS sequence"/>
</dbReference>
<organism evidence="1 2">
    <name type="scientific">Rubus argutus</name>
    <name type="common">Southern blackberry</name>
    <dbReference type="NCBI Taxonomy" id="59490"/>
    <lineage>
        <taxon>Eukaryota</taxon>
        <taxon>Viridiplantae</taxon>
        <taxon>Streptophyta</taxon>
        <taxon>Embryophyta</taxon>
        <taxon>Tracheophyta</taxon>
        <taxon>Spermatophyta</taxon>
        <taxon>Magnoliopsida</taxon>
        <taxon>eudicotyledons</taxon>
        <taxon>Gunneridae</taxon>
        <taxon>Pentapetalae</taxon>
        <taxon>rosids</taxon>
        <taxon>fabids</taxon>
        <taxon>Rosales</taxon>
        <taxon>Rosaceae</taxon>
        <taxon>Rosoideae</taxon>
        <taxon>Rosoideae incertae sedis</taxon>
        <taxon>Rubus</taxon>
    </lineage>
</organism>
<evidence type="ECO:0000313" key="1">
    <source>
        <dbReference type="EMBL" id="KAK9935269.1"/>
    </source>
</evidence>
<dbReference type="AlphaFoldDB" id="A0AAW1XFE7"/>
<proteinExistence type="predicted"/>